<evidence type="ECO:0000313" key="3">
    <source>
        <dbReference type="EMBL" id="ARU03224.1"/>
    </source>
</evidence>
<dbReference type="KEGG" id="lvs:LOKVESSMR4R_04004"/>
<protein>
    <submittedName>
        <fullName evidence="3">AAA domain protein</fullName>
    </submittedName>
</protein>
<dbReference type="EMBL" id="CP021432">
    <property type="protein sequence ID" value="ARU03224.1"/>
    <property type="molecule type" value="Genomic_DNA"/>
</dbReference>
<dbReference type="InterPro" id="IPR038734">
    <property type="entry name" value="YhaN_AAA"/>
</dbReference>
<dbReference type="PANTHER" id="PTHR41259">
    <property type="entry name" value="DOUBLE-STRAND BREAK REPAIR RAD50 ATPASE, PUTATIVE-RELATED"/>
    <property type="match status" value="1"/>
</dbReference>
<keyword evidence="3" id="KW-0614">Plasmid</keyword>
<evidence type="ECO:0000259" key="2">
    <source>
        <dbReference type="Pfam" id="PF13514"/>
    </source>
</evidence>
<name>A0A1Y0EHZ6_9RHOB</name>
<keyword evidence="1" id="KW-0175">Coiled coil</keyword>
<sequence length="1135" mass="124121">MRLNRLDLIRYGRFKDAGIAFPKPAKGVPDVTVIFGRNEAGKSTTFNGFLELLFGFKGGAHPYAFRFDRSDLVVGAELDLPGRGPMVLRRNSKRTQSLLDADDRPINEAILSGALHGLTRDTYEERFSLNEKGLREGGERIAGAQGDLGQLLHAGLSGLTGMAQTLDSLADRADQFYKKRGRGTTLKAGGDRLKEIGRELRADRLTTDRERTLRHDRDRTSAEFKTADAELRLAHQRQAASKAAADWHDRTGKITQLKEALANFPDGPDLIPDAAERVAGLVEKIAARAIRIKEAKEEIAKQEQIIADHPADTLAQPLAAELERLDLLTIDGAPMMGRASTARADLDRRREERKKLAEKISGALGLLQIPHAPASTIALGQSDLEALETAVQDCLTASLSADAAHKAVQAARAQHGEAPTKPQDLTALRAAFDVWKTVADVSAAEASQGQALARLTKVTADLPSTWKDRVAAGLPAPETLGEVSREWATLTADLASARTDLEARTAELAEARADLSAQEDAPDAVDVVKTEETRRQRDLVWQQHRSKLTTDTADHFEAAMYADDGARAHYLTGAEARQRLLAAQGQVRSDQVRHETAKTRHDDLVAQRDRLTERCSGLAHALGLEDGAPPSAFSPRQQALRTAADAAADLSNAETALQDRLARRDTARTALADAERPLRLQPAQGDLPNEVQRALTLEESDRKAWAKWQDGEKTVAELDKKAEQCRSDFEKAQGKLDQLTAALPLPDRSISAIRSALPHLRSLHRHHGDHQGLSERIEALEQAIAALADGAQRLAQIMDGPEDDTHIDPSQLVDRARTRVAQAARADEKRAEAATRLDETEKLKRRTETERQDAKDELAACFEGQGGQDDAPRDRVAKLAERDRLRAEKVTTEHERQKARDGVDDGLFVQELAQMPDATRGPELEQALQDAQLARDAARDAQTEAQRLYREAFEAADRSDLATEQATLLEELRSGARLAAVARLGVLAARGALRRLAAERRSSMLRDVEEAFVTMTAPAWTGVDVWTQAEGEKLVGIRPDGGTVPVEQMSTGTMGQLYFALRLAGYRSFAREPGPLPMILDDIMETFDDTRARAALKLCAEIGGNGQAILFTHHAHLVELARSCIDGVTIVNMPD</sequence>
<dbReference type="SUPFAM" id="SSF52540">
    <property type="entry name" value="P-loop containing nucleoside triphosphate hydrolases"/>
    <property type="match status" value="1"/>
</dbReference>
<evidence type="ECO:0000256" key="1">
    <source>
        <dbReference type="SAM" id="Coils"/>
    </source>
</evidence>
<accession>A0A1Y0EHZ6</accession>
<feature type="coiled-coil region" evidence="1">
    <location>
        <begin position="924"/>
        <end position="951"/>
    </location>
</feature>
<organism evidence="3 4">
    <name type="scientific">Yoonia vestfoldensis</name>
    <dbReference type="NCBI Taxonomy" id="245188"/>
    <lineage>
        <taxon>Bacteria</taxon>
        <taxon>Pseudomonadati</taxon>
        <taxon>Pseudomonadota</taxon>
        <taxon>Alphaproteobacteria</taxon>
        <taxon>Rhodobacterales</taxon>
        <taxon>Paracoccaceae</taxon>
        <taxon>Yoonia</taxon>
    </lineage>
</organism>
<dbReference type="Gene3D" id="3.40.50.300">
    <property type="entry name" value="P-loop containing nucleotide triphosphate hydrolases"/>
    <property type="match status" value="2"/>
</dbReference>
<dbReference type="AlphaFoldDB" id="A0A1Y0EHZ6"/>
<proteinExistence type="predicted"/>
<evidence type="ECO:0000313" key="4">
    <source>
        <dbReference type="Proteomes" id="UP000195273"/>
    </source>
</evidence>
<feature type="coiled-coil region" evidence="1">
    <location>
        <begin position="715"/>
        <end position="742"/>
    </location>
</feature>
<dbReference type="InterPro" id="IPR027417">
    <property type="entry name" value="P-loop_NTPase"/>
</dbReference>
<feature type="coiled-coil region" evidence="1">
    <location>
        <begin position="494"/>
        <end position="521"/>
    </location>
</feature>
<geneLocation type="plasmid" evidence="3 4">
    <name>pSMR4r-1</name>
</geneLocation>
<keyword evidence="4" id="KW-1185">Reference proteome</keyword>
<dbReference type="PANTHER" id="PTHR41259:SF1">
    <property type="entry name" value="DOUBLE-STRAND BREAK REPAIR RAD50 ATPASE, PUTATIVE-RELATED"/>
    <property type="match status" value="1"/>
</dbReference>
<dbReference type="Pfam" id="PF13514">
    <property type="entry name" value="AAA_27"/>
    <property type="match status" value="1"/>
</dbReference>
<gene>
    <name evidence="3" type="ORF">LOKVESSMR4R_04004</name>
</gene>
<reference evidence="3 4" key="1">
    <citation type="submission" date="2017-05" db="EMBL/GenBank/DDBJ databases">
        <title>Genome Sequence of Loktanella vestfoldensis Strain SMR4r Isolated from a Culture of the Diatom Skeletonema marinoi.</title>
        <authorList>
            <person name="Topel M."/>
            <person name="Pinder M.I.M."/>
            <person name="Johansson O.N."/>
            <person name="Kourtchenko O."/>
            <person name="Godhe A."/>
            <person name="Clarke A.K."/>
        </authorList>
    </citation>
    <scope>NUCLEOTIDE SEQUENCE [LARGE SCALE GENOMIC DNA]</scope>
    <source>
        <strain evidence="3 4">SMR4r</strain>
        <plasmid evidence="3 4">pSMR4r-1</plasmid>
    </source>
</reference>
<feature type="coiled-coil region" evidence="1">
    <location>
        <begin position="823"/>
        <end position="857"/>
    </location>
</feature>
<feature type="domain" description="YhaN AAA" evidence="2">
    <location>
        <begin position="1"/>
        <end position="208"/>
    </location>
</feature>
<dbReference type="Proteomes" id="UP000195273">
    <property type="component" value="Plasmid pSMR4r-1"/>
</dbReference>